<organism evidence="8 10">
    <name type="scientific">Cerrena zonata</name>
    <dbReference type="NCBI Taxonomy" id="2478898"/>
    <lineage>
        <taxon>Eukaryota</taxon>
        <taxon>Fungi</taxon>
        <taxon>Dikarya</taxon>
        <taxon>Basidiomycota</taxon>
        <taxon>Agaricomycotina</taxon>
        <taxon>Agaricomycetes</taxon>
        <taxon>Polyporales</taxon>
        <taxon>Cerrenaceae</taxon>
        <taxon>Cerrena</taxon>
    </lineage>
</organism>
<dbReference type="GO" id="GO:0003838">
    <property type="term" value="F:sterol 24-C-methyltransferase activity"/>
    <property type="evidence" value="ECO:0007669"/>
    <property type="project" value="TreeGrafter"/>
</dbReference>
<dbReference type="FunFam" id="3.40.50.150:FF:000232">
    <property type="entry name" value="Sterol 24-C-methyltransferase erg6"/>
    <property type="match status" value="1"/>
</dbReference>
<dbReference type="Proteomes" id="UP001385951">
    <property type="component" value="Unassembled WGS sequence"/>
</dbReference>
<dbReference type="PANTHER" id="PTHR44068">
    <property type="entry name" value="ZGC:194242"/>
    <property type="match status" value="1"/>
</dbReference>
<keyword evidence="6" id="KW-0443">Lipid metabolism</keyword>
<reference evidence="8 10" key="1">
    <citation type="submission" date="2022-09" db="EMBL/GenBank/DDBJ databases">
        <authorList>
            <person name="Palmer J.M."/>
        </authorList>
    </citation>
    <scope>NUCLEOTIDE SEQUENCE [LARGE SCALE GENOMIC DNA]</scope>
    <source>
        <strain evidence="8 10">DSM 7382</strain>
    </source>
</reference>
<dbReference type="AlphaFoldDB" id="A0AAW0FAF9"/>
<keyword evidence="1 5" id="KW-0489">Methyltransferase</keyword>
<dbReference type="EMBL" id="JASBNA010000071">
    <property type="protein sequence ID" value="KAK7678477.1"/>
    <property type="molecule type" value="Genomic_DNA"/>
</dbReference>
<dbReference type="CDD" id="cd02440">
    <property type="entry name" value="AdoMet_MTases"/>
    <property type="match status" value="1"/>
</dbReference>
<evidence type="ECO:0000259" key="7">
    <source>
        <dbReference type="PROSITE" id="PS51685"/>
    </source>
</evidence>
<proteinExistence type="inferred from homology"/>
<dbReference type="InterPro" id="IPR029063">
    <property type="entry name" value="SAM-dependent_MTases_sf"/>
</dbReference>
<dbReference type="EMBL" id="JASBNA010000090">
    <property type="protein sequence ID" value="KAK7677351.1"/>
    <property type="molecule type" value="Genomic_DNA"/>
</dbReference>
<dbReference type="GO" id="GO:0032259">
    <property type="term" value="P:methylation"/>
    <property type="evidence" value="ECO:0007669"/>
    <property type="project" value="UniProtKB-KW"/>
</dbReference>
<keyword evidence="6" id="KW-0753">Steroid metabolism</keyword>
<evidence type="ECO:0000313" key="8">
    <source>
        <dbReference type="EMBL" id="KAK7677351.1"/>
    </source>
</evidence>
<keyword evidence="6" id="KW-1207">Sterol metabolism</keyword>
<evidence type="ECO:0000256" key="3">
    <source>
        <dbReference type="ARBA" id="ARBA00022691"/>
    </source>
</evidence>
<evidence type="ECO:0000256" key="2">
    <source>
        <dbReference type="ARBA" id="ARBA00022679"/>
    </source>
</evidence>
<dbReference type="PROSITE" id="PS51685">
    <property type="entry name" value="SAM_MT_ERG6_SMT"/>
    <property type="match status" value="1"/>
</dbReference>
<dbReference type="GO" id="GO:0006696">
    <property type="term" value="P:ergosterol biosynthetic process"/>
    <property type="evidence" value="ECO:0007669"/>
    <property type="project" value="TreeGrafter"/>
</dbReference>
<keyword evidence="6" id="KW-0756">Sterol biosynthesis</keyword>
<comment type="pathway">
    <text evidence="6">Steroid metabolism.</text>
</comment>
<dbReference type="Pfam" id="PF08498">
    <property type="entry name" value="Sterol_MT_C"/>
    <property type="match status" value="1"/>
</dbReference>
<keyword evidence="6" id="KW-0444">Lipid biosynthesis</keyword>
<dbReference type="GO" id="GO:0005783">
    <property type="term" value="C:endoplasmic reticulum"/>
    <property type="evidence" value="ECO:0007669"/>
    <property type="project" value="TreeGrafter"/>
</dbReference>
<comment type="function">
    <text evidence="6">Catalyzes the transfer of methyl groups from S-adenosyl-methionine to the C-24 of sterols.</text>
</comment>
<dbReference type="EC" id="2.1.1.-" evidence="6"/>
<keyword evidence="10" id="KW-1185">Reference proteome</keyword>
<evidence type="ECO:0000256" key="1">
    <source>
        <dbReference type="ARBA" id="ARBA00022603"/>
    </source>
</evidence>
<dbReference type="InterPro" id="IPR013216">
    <property type="entry name" value="Methyltransf_11"/>
</dbReference>
<comment type="similarity">
    <text evidence="4 5 6">Belongs to the class I-like SAM-binding methyltransferase superfamily. Erg6/SMT family.</text>
</comment>
<keyword evidence="6" id="KW-0752">Steroid biosynthesis</keyword>
<protein>
    <recommendedName>
        <fullName evidence="6">Sterol 24-C-methyltransferase</fullName>
        <ecNumber evidence="6">2.1.1.-</ecNumber>
    </recommendedName>
    <alternativeName>
        <fullName evidence="6">Delta(24)-sterol C-methyltransferase</fullName>
    </alternativeName>
</protein>
<evidence type="ECO:0000256" key="6">
    <source>
        <dbReference type="RuleBase" id="RU362025"/>
    </source>
</evidence>
<comment type="caution">
    <text evidence="8">The sequence shown here is derived from an EMBL/GenBank/DDBJ whole genome shotgun (WGS) entry which is preliminary data.</text>
</comment>
<gene>
    <name evidence="9" type="ORF">QCA50_018537</name>
    <name evidence="8" type="ORF">QCA50_019681</name>
</gene>
<dbReference type="Gene3D" id="3.40.50.150">
    <property type="entry name" value="Vaccinia Virus protein VP39"/>
    <property type="match status" value="1"/>
</dbReference>
<sequence>MAATTNGKTADGRELNRMAKYTEFWDSELKKEGEEHTNNRLAHYVDVVNGYYDAATLIYEYAWAGSFHFSRFYKGEGFVASLARHEHYLAAQMNLRPGMRVLDVGCGVGGPAREISRFADVNIVGLNNNEYQITRATKHVKWAKLDDRITFVKGDFMKLSEQFGENSFDAVYAIEATVHAPSWEGVYSEIKKVLKPGGIFGVYEWCMTDRWDAENPEHRELAKQIEYGNGIPEMRPIQKAREALKNVGFEIIHEEDLAERDDDIPWYYPLEGDLFKAQTAWDLFMCWRTSASGKFVTHYGLWALEKLHLVPSGTFNVCESLKVAGDSITEGGKQKLFTPMYLVVSKKPE</sequence>
<name>A0AAW0FAF9_9APHY</name>
<dbReference type="Pfam" id="PF08241">
    <property type="entry name" value="Methyltransf_11"/>
    <property type="match status" value="1"/>
</dbReference>
<feature type="domain" description="SAM-dependent methyltransferase Erg6/SMT-type" evidence="7">
    <location>
        <begin position="51"/>
        <end position="348"/>
    </location>
</feature>
<dbReference type="InterPro" id="IPR030384">
    <property type="entry name" value="MeTrfase_SMT"/>
</dbReference>
<dbReference type="InterPro" id="IPR050447">
    <property type="entry name" value="Erg6_SMT_methyltransf"/>
</dbReference>
<keyword evidence="2 5" id="KW-0808">Transferase</keyword>
<dbReference type="SUPFAM" id="SSF53335">
    <property type="entry name" value="S-adenosyl-L-methionine-dependent methyltransferases"/>
    <property type="match status" value="1"/>
</dbReference>
<evidence type="ECO:0000313" key="9">
    <source>
        <dbReference type="EMBL" id="KAK7678477.1"/>
    </source>
</evidence>
<evidence type="ECO:0000256" key="4">
    <source>
        <dbReference type="ARBA" id="ARBA00038188"/>
    </source>
</evidence>
<accession>A0AAW0FAF9</accession>
<evidence type="ECO:0000313" key="10">
    <source>
        <dbReference type="Proteomes" id="UP001385951"/>
    </source>
</evidence>
<evidence type="ECO:0000256" key="5">
    <source>
        <dbReference type="PROSITE-ProRule" id="PRU01022"/>
    </source>
</evidence>
<dbReference type="PANTHER" id="PTHR44068:SF1">
    <property type="entry name" value="HYPOTHETICAL LOC100005854"/>
    <property type="match status" value="1"/>
</dbReference>
<dbReference type="InterPro" id="IPR013705">
    <property type="entry name" value="Sterol_MeTrfase_C"/>
</dbReference>
<keyword evidence="3 5" id="KW-0949">S-adenosyl-L-methionine</keyword>